<evidence type="ECO:0000313" key="2">
    <source>
        <dbReference type="Proteomes" id="UP000296862"/>
    </source>
</evidence>
<accession>A0A4P7PVD9</accession>
<evidence type="ECO:0000313" key="1">
    <source>
        <dbReference type="EMBL" id="QBZ98949.1"/>
    </source>
</evidence>
<name>A0A4P7PVD9_9FLAO</name>
<organism evidence="1 2">
    <name type="scientific">Flavobacterium sangjuense</name>
    <dbReference type="NCBI Taxonomy" id="2518177"/>
    <lineage>
        <taxon>Bacteria</taxon>
        <taxon>Pseudomonadati</taxon>
        <taxon>Bacteroidota</taxon>
        <taxon>Flavobacteriia</taxon>
        <taxon>Flavobacteriales</taxon>
        <taxon>Flavobacteriaceae</taxon>
        <taxon>Flavobacterium</taxon>
    </lineage>
</organism>
<dbReference type="KEGG" id="fsn:GS03_02461"/>
<dbReference type="InterPro" id="IPR011050">
    <property type="entry name" value="Pectin_lyase_fold/virulence"/>
</dbReference>
<dbReference type="InterPro" id="IPR012334">
    <property type="entry name" value="Pectin_lyas_fold"/>
</dbReference>
<dbReference type="Proteomes" id="UP000296862">
    <property type="component" value="Chromosome"/>
</dbReference>
<reference evidence="1 2" key="1">
    <citation type="submission" date="2019-04" db="EMBL/GenBank/DDBJ databases">
        <title>Flavobacterium sp. GS03.</title>
        <authorList>
            <person name="Kim H."/>
        </authorList>
    </citation>
    <scope>NUCLEOTIDE SEQUENCE [LARGE SCALE GENOMIC DNA]</scope>
    <source>
        <strain evidence="1 2">GS03</strain>
    </source>
</reference>
<dbReference type="EMBL" id="CP038810">
    <property type="protein sequence ID" value="QBZ98949.1"/>
    <property type="molecule type" value="Genomic_DNA"/>
</dbReference>
<dbReference type="Gene3D" id="2.160.20.10">
    <property type="entry name" value="Single-stranded right-handed beta-helix, Pectin lyase-like"/>
    <property type="match status" value="1"/>
</dbReference>
<sequence length="157" mass="17974">MIRALLFNFIRERRYCRILLYAVVLFCPKINATTFYVNDNSIKGDVYTTAIGNDSNDGTSPDKPKLTILSAYEIAKEDDTIIVDIGNYNEISLKGEFSFENTKKIKFLIASLSDEIFSKIPLPINEKVSPTDFYVKNDKPIDREAYLRNLQNSVDKK</sequence>
<evidence type="ECO:0008006" key="3">
    <source>
        <dbReference type="Google" id="ProtNLM"/>
    </source>
</evidence>
<keyword evidence="2" id="KW-1185">Reference proteome</keyword>
<gene>
    <name evidence="1" type="ORF">GS03_02461</name>
</gene>
<proteinExistence type="predicted"/>
<dbReference type="SUPFAM" id="SSF51126">
    <property type="entry name" value="Pectin lyase-like"/>
    <property type="match status" value="1"/>
</dbReference>
<protein>
    <recommendedName>
        <fullName evidence="3">DUF1565 domain-containing protein</fullName>
    </recommendedName>
</protein>
<dbReference type="AlphaFoldDB" id="A0A4P7PVD9"/>